<comment type="caution">
    <text evidence="2">The sequence shown here is derived from an EMBL/GenBank/DDBJ whole genome shotgun (WGS) entry which is preliminary data.</text>
</comment>
<keyword evidence="3" id="KW-1185">Reference proteome</keyword>
<dbReference type="Proteomes" id="UP000471501">
    <property type="component" value="Unassembled WGS sequence"/>
</dbReference>
<evidence type="ECO:0000313" key="2">
    <source>
        <dbReference type="EMBL" id="MWB94930.1"/>
    </source>
</evidence>
<sequence>MNEQFPVNRVEAELNQWRLREDRFTKVFSFNLSNNKSLLKEKLRDYQRIAAKYKTTQNTEEQFTLRVLKQENARMIKLLHPNLLVRLFRKLVISPLFIQALARRESKELELNIDLLHAKMQRIGFPDLSARINQHIREGQEKFSIPLSYYISEKEKINHQLSFSKDTSGRYQLEGYKSTLQNELHPENNRQQYFKLQGDEIADLTQAYNLLAGRSVQIKASWQQLDFNDKDPQGNHRIKEFPMGYGYDLEKVIRELPLKRTLDKREEQNWIDSLKQGSRIAVTMARDGNEHRFYIEANPQYKSVNIFDDRSRKITIAAALGNKTLGSVKQMKAENEQSRPSLSLRNSSPVH</sequence>
<dbReference type="AlphaFoldDB" id="A0A6I4NKM4"/>
<reference evidence="2 3" key="1">
    <citation type="submission" date="2019-12" db="EMBL/GenBank/DDBJ databases">
        <authorList>
            <person name="Kim Y.S."/>
        </authorList>
    </citation>
    <scope>NUCLEOTIDE SEQUENCE [LARGE SCALE GENOMIC DNA]</scope>
    <source>
        <strain evidence="2 3">GA093</strain>
    </source>
</reference>
<dbReference type="RefSeq" id="WP_160374891.1">
    <property type="nucleotide sequence ID" value="NZ_WSTB01000005.1"/>
</dbReference>
<feature type="region of interest" description="Disordered" evidence="1">
    <location>
        <begin position="332"/>
        <end position="351"/>
    </location>
</feature>
<evidence type="ECO:0000256" key="1">
    <source>
        <dbReference type="SAM" id="MobiDB-lite"/>
    </source>
</evidence>
<gene>
    <name evidence="2" type="ORF">GON26_11170</name>
</gene>
<dbReference type="EMBL" id="WSTB01000005">
    <property type="protein sequence ID" value="MWB94930.1"/>
    <property type="molecule type" value="Genomic_DNA"/>
</dbReference>
<organism evidence="2 3">
    <name type="scientific">Flavobacterium hydrocarbonoxydans</name>
    <dbReference type="NCBI Taxonomy" id="2683249"/>
    <lineage>
        <taxon>Bacteria</taxon>
        <taxon>Pseudomonadati</taxon>
        <taxon>Bacteroidota</taxon>
        <taxon>Flavobacteriia</taxon>
        <taxon>Flavobacteriales</taxon>
        <taxon>Flavobacteriaceae</taxon>
        <taxon>Flavobacterium</taxon>
    </lineage>
</organism>
<feature type="compositionally biased region" description="Low complexity" evidence="1">
    <location>
        <begin position="338"/>
        <end position="351"/>
    </location>
</feature>
<accession>A0A6I4NKM4</accession>
<protein>
    <submittedName>
        <fullName evidence="2">Uncharacterized protein</fullName>
    </submittedName>
</protein>
<proteinExistence type="predicted"/>
<name>A0A6I4NKM4_9FLAO</name>
<evidence type="ECO:0000313" key="3">
    <source>
        <dbReference type="Proteomes" id="UP000471501"/>
    </source>
</evidence>